<dbReference type="Proteomes" id="UP000030651">
    <property type="component" value="Unassembled WGS sequence"/>
</dbReference>
<dbReference type="GeneID" id="19272183"/>
<dbReference type="KEGG" id="pfy:PFICI_07170"/>
<sequence length="918" mass="100422">MDFPAKRARTARRSLWDEDDDAEANDDELTLSASQFDARQHPMYQLEKKRAKSAFKLKSRFEDIFEKYSKDFDGVGDEIDLRTGEVVVNNGHLQSLEDEDLNKSEDEEEDEEEALGVKRKDKIEHSDENRPSRLVSHSRNGSFLPGGAWLHADAPPSMFDSHSPLFPGNGASDPAWQIPELQLPPRQNIHGSGSPFDQSYQSSFGAASFGMGFGAWGTLGQPYRRFTAAKDIGPRAEVDSDVLEHISGAVTDDSGEEDALCSEIANPSVSIPRSRTMKRFEAVTAPFAGLNEAVQDRESAEESQPTRRPVGRPRKKLEQGSHNTMPAETLSPKLLPTSLPSDAANNTVLPLRPISMPNTSAIAEVCAGEQALLIDDSSLLIDDSSDSQGRRSARVRKPIEHYSQINWTRTGDQASQILTPPPDENTRQTLPQSSPLRPNDQPTERLAVEFSSSSQNRRPEVIEDDEEYTRNSSPANIGADDPKPSKATQNLEESGLSIIENETDGAQLSNSVFDVSKDMLEKSVERSGLLLDADGRGTNTAGTTLETLPFVEEDVEGDTEESVSKSAQLPQHDEVVLDSDNTPDNLQPHTYYPEPNEECGESHHGDESIELGEPIVCDSDPLRNINGDTEDIDAARQLHTEALEATATYSDLGGEDMSSPSRSLATEPVSPPFKFVDDPGTNPSPELLQQSLGHSPHHDSPAKRNRKPDSEAPFTQSPTRPGRRPAKRTSPSKLQPSTPKKTRTLASLIPNSSDDDDEDELSILSSSVPTTPTSNSLLRVSFVRGASQISSDTPAALQSRQNSALFSTPRHSTHGSTRIESRQGSPVLPRMPATDTTAVRFGLKRKRPATTTSLAQSSPLARTVLLRTPQKDTARKSSRSIQTSSPMDDRDRTTGGTARRCGEDGFACHRDFCFTCCQ</sequence>
<feature type="compositionally biased region" description="Acidic residues" evidence="1">
    <location>
        <begin position="17"/>
        <end position="26"/>
    </location>
</feature>
<keyword evidence="3" id="KW-1185">Reference proteome</keyword>
<feature type="compositionally biased region" description="Acidic residues" evidence="1">
    <location>
        <begin position="96"/>
        <end position="114"/>
    </location>
</feature>
<dbReference type="HOGENOM" id="CLU_317365_0_0_1"/>
<dbReference type="AlphaFoldDB" id="W3X7R8"/>
<feature type="compositionally biased region" description="Acidic residues" evidence="1">
    <location>
        <begin position="551"/>
        <end position="561"/>
    </location>
</feature>
<dbReference type="OrthoDB" id="2420608at2759"/>
<protein>
    <recommendedName>
        <fullName evidence="4">Centromere protein Scm3</fullName>
    </recommendedName>
</protein>
<dbReference type="InterPro" id="IPR018465">
    <property type="entry name" value="Scm3/HJURP"/>
</dbReference>
<reference evidence="3" key="1">
    <citation type="journal article" date="2015" name="BMC Genomics">
        <title>Genomic and transcriptomic analysis of the endophytic fungus Pestalotiopsis fici reveals its lifestyle and high potential for synthesis of natural products.</title>
        <authorList>
            <person name="Wang X."/>
            <person name="Zhang X."/>
            <person name="Liu L."/>
            <person name="Xiang M."/>
            <person name="Wang W."/>
            <person name="Sun X."/>
            <person name="Che Y."/>
            <person name="Guo L."/>
            <person name="Liu G."/>
            <person name="Guo L."/>
            <person name="Wang C."/>
            <person name="Yin W.B."/>
            <person name="Stadler M."/>
            <person name="Zhang X."/>
            <person name="Liu X."/>
        </authorList>
    </citation>
    <scope>NUCLEOTIDE SEQUENCE [LARGE SCALE GENOMIC DNA]</scope>
    <source>
        <strain evidence="3">W106-1 / CGMCC3.15140</strain>
    </source>
</reference>
<dbReference type="RefSeq" id="XP_007833942.1">
    <property type="nucleotide sequence ID" value="XM_007835751.1"/>
</dbReference>
<dbReference type="GO" id="GO:0046982">
    <property type="term" value="F:protein heterodimerization activity"/>
    <property type="evidence" value="ECO:0007669"/>
    <property type="project" value="InterPro"/>
</dbReference>
<feature type="compositionally biased region" description="Basic and acidic residues" evidence="1">
    <location>
        <begin position="696"/>
        <end position="710"/>
    </location>
</feature>
<proteinExistence type="predicted"/>
<dbReference type="PANTHER" id="PTHR15992">
    <property type="entry name" value="HOLLIDAY JUNCTION RECOGNITION PROTEIN"/>
    <property type="match status" value="1"/>
</dbReference>
<feature type="compositionally biased region" description="Low complexity" evidence="1">
    <location>
        <begin position="329"/>
        <end position="341"/>
    </location>
</feature>
<feature type="compositionally biased region" description="Polar residues" evidence="1">
    <location>
        <begin position="793"/>
        <end position="824"/>
    </location>
</feature>
<feature type="compositionally biased region" description="Polar residues" evidence="1">
    <location>
        <begin position="681"/>
        <end position="693"/>
    </location>
</feature>
<feature type="compositionally biased region" description="Polar residues" evidence="1">
    <location>
        <begin position="729"/>
        <end position="739"/>
    </location>
</feature>
<dbReference type="STRING" id="1229662.W3X7R8"/>
<dbReference type="OMA" id="VYHTPVK"/>
<dbReference type="eggNOG" id="ENOG502SCHT">
    <property type="taxonomic scope" value="Eukaryota"/>
</dbReference>
<feature type="region of interest" description="Disordered" evidence="1">
    <location>
        <begin position="620"/>
        <end position="639"/>
    </location>
</feature>
<dbReference type="GO" id="GO:0042393">
    <property type="term" value="F:histone binding"/>
    <property type="evidence" value="ECO:0007669"/>
    <property type="project" value="InterPro"/>
</dbReference>
<organism evidence="2 3">
    <name type="scientific">Pestalotiopsis fici (strain W106-1 / CGMCC3.15140)</name>
    <dbReference type="NCBI Taxonomy" id="1229662"/>
    <lineage>
        <taxon>Eukaryota</taxon>
        <taxon>Fungi</taxon>
        <taxon>Dikarya</taxon>
        <taxon>Ascomycota</taxon>
        <taxon>Pezizomycotina</taxon>
        <taxon>Sordariomycetes</taxon>
        <taxon>Xylariomycetidae</taxon>
        <taxon>Amphisphaeriales</taxon>
        <taxon>Sporocadaceae</taxon>
        <taxon>Pestalotiopsis</taxon>
    </lineage>
</organism>
<gene>
    <name evidence="2" type="ORF">PFICI_07170</name>
</gene>
<feature type="region of interest" description="Disordered" evidence="1">
    <location>
        <begin position="291"/>
        <end position="341"/>
    </location>
</feature>
<feature type="compositionally biased region" description="Low complexity" evidence="1">
    <location>
        <begin position="762"/>
        <end position="774"/>
    </location>
</feature>
<feature type="region of interest" description="Disordered" evidence="1">
    <location>
        <begin position="793"/>
        <end position="834"/>
    </location>
</feature>
<evidence type="ECO:0000313" key="3">
    <source>
        <dbReference type="Proteomes" id="UP000030651"/>
    </source>
</evidence>
<dbReference type="InParanoid" id="W3X7R8"/>
<feature type="region of interest" description="Disordered" evidence="1">
    <location>
        <begin position="646"/>
        <end position="774"/>
    </location>
</feature>
<dbReference type="InterPro" id="IPR009072">
    <property type="entry name" value="Histone-fold"/>
</dbReference>
<feature type="compositionally biased region" description="Polar residues" evidence="1">
    <location>
        <begin position="579"/>
        <end position="588"/>
    </location>
</feature>
<name>W3X7R8_PESFW</name>
<feature type="compositionally biased region" description="Polar residues" evidence="1">
    <location>
        <begin position="427"/>
        <end position="436"/>
    </location>
</feature>
<feature type="compositionally biased region" description="Polar residues" evidence="1">
    <location>
        <begin position="537"/>
        <end position="546"/>
    </location>
</feature>
<evidence type="ECO:0000256" key="1">
    <source>
        <dbReference type="SAM" id="MobiDB-lite"/>
    </source>
</evidence>
<feature type="region of interest" description="Disordered" evidence="1">
    <location>
        <begin position="1"/>
        <end position="26"/>
    </location>
</feature>
<dbReference type="PANTHER" id="PTHR15992:SF5">
    <property type="entry name" value="HOLLIDAY JUNCTION RECOGNITION PROTEIN"/>
    <property type="match status" value="1"/>
</dbReference>
<feature type="region of interest" description="Disordered" evidence="1">
    <location>
        <begin position="404"/>
        <end position="507"/>
    </location>
</feature>
<feature type="region of interest" description="Disordered" evidence="1">
    <location>
        <begin position="91"/>
        <end position="138"/>
    </location>
</feature>
<feature type="compositionally biased region" description="Basic residues" evidence="1">
    <location>
        <begin position="1"/>
        <end position="12"/>
    </location>
</feature>
<feature type="region of interest" description="Disordered" evidence="1">
    <location>
        <begin position="532"/>
        <end position="612"/>
    </location>
</feature>
<evidence type="ECO:0008006" key="4">
    <source>
        <dbReference type="Google" id="ProtNLM"/>
    </source>
</evidence>
<feature type="compositionally biased region" description="Polar residues" evidence="1">
    <location>
        <begin position="404"/>
        <end position="418"/>
    </location>
</feature>
<accession>W3X7R8</accession>
<evidence type="ECO:0000313" key="2">
    <source>
        <dbReference type="EMBL" id="ETS82168.1"/>
    </source>
</evidence>
<dbReference type="Pfam" id="PF10384">
    <property type="entry name" value="Scm3"/>
    <property type="match status" value="1"/>
</dbReference>
<feature type="region of interest" description="Disordered" evidence="1">
    <location>
        <begin position="866"/>
        <end position="900"/>
    </location>
</feature>
<dbReference type="EMBL" id="KI912112">
    <property type="protein sequence ID" value="ETS82168.1"/>
    <property type="molecule type" value="Genomic_DNA"/>
</dbReference>
<feature type="compositionally biased region" description="Basic and acidic residues" evidence="1">
    <location>
        <begin position="115"/>
        <end position="131"/>
    </location>
</feature>
<dbReference type="Gene3D" id="1.10.20.10">
    <property type="entry name" value="Histone, subunit A"/>
    <property type="match status" value="1"/>
</dbReference>
<dbReference type="GO" id="GO:0005634">
    <property type="term" value="C:nucleus"/>
    <property type="evidence" value="ECO:0007669"/>
    <property type="project" value="InterPro"/>
</dbReference>